<organism evidence="2 3">
    <name type="scientific">Lineolata rhizophorae</name>
    <dbReference type="NCBI Taxonomy" id="578093"/>
    <lineage>
        <taxon>Eukaryota</taxon>
        <taxon>Fungi</taxon>
        <taxon>Dikarya</taxon>
        <taxon>Ascomycota</taxon>
        <taxon>Pezizomycotina</taxon>
        <taxon>Dothideomycetes</taxon>
        <taxon>Dothideomycetes incertae sedis</taxon>
        <taxon>Lineolatales</taxon>
        <taxon>Lineolataceae</taxon>
        <taxon>Lineolata</taxon>
    </lineage>
</organism>
<feature type="region of interest" description="Disordered" evidence="1">
    <location>
        <begin position="149"/>
        <end position="230"/>
    </location>
</feature>
<feature type="compositionally biased region" description="Low complexity" evidence="1">
    <location>
        <begin position="176"/>
        <end position="189"/>
    </location>
</feature>
<accession>A0A6A6P7W1</accession>
<evidence type="ECO:0000313" key="2">
    <source>
        <dbReference type="EMBL" id="KAF2459964.1"/>
    </source>
</evidence>
<dbReference type="OrthoDB" id="5385189at2759"/>
<dbReference type="EMBL" id="MU001674">
    <property type="protein sequence ID" value="KAF2459964.1"/>
    <property type="molecule type" value="Genomic_DNA"/>
</dbReference>
<protein>
    <submittedName>
        <fullName evidence="2">Uncharacterized protein</fullName>
    </submittedName>
</protein>
<evidence type="ECO:0000313" key="3">
    <source>
        <dbReference type="Proteomes" id="UP000799766"/>
    </source>
</evidence>
<keyword evidence="3" id="KW-1185">Reference proteome</keyword>
<reference evidence="2" key="1">
    <citation type="journal article" date="2020" name="Stud. Mycol.">
        <title>101 Dothideomycetes genomes: a test case for predicting lifestyles and emergence of pathogens.</title>
        <authorList>
            <person name="Haridas S."/>
            <person name="Albert R."/>
            <person name="Binder M."/>
            <person name="Bloem J."/>
            <person name="Labutti K."/>
            <person name="Salamov A."/>
            <person name="Andreopoulos B."/>
            <person name="Baker S."/>
            <person name="Barry K."/>
            <person name="Bills G."/>
            <person name="Bluhm B."/>
            <person name="Cannon C."/>
            <person name="Castanera R."/>
            <person name="Culley D."/>
            <person name="Daum C."/>
            <person name="Ezra D."/>
            <person name="Gonzalez J."/>
            <person name="Henrissat B."/>
            <person name="Kuo A."/>
            <person name="Liang C."/>
            <person name="Lipzen A."/>
            <person name="Lutzoni F."/>
            <person name="Magnuson J."/>
            <person name="Mondo S."/>
            <person name="Nolan M."/>
            <person name="Ohm R."/>
            <person name="Pangilinan J."/>
            <person name="Park H.-J."/>
            <person name="Ramirez L."/>
            <person name="Alfaro M."/>
            <person name="Sun H."/>
            <person name="Tritt A."/>
            <person name="Yoshinaga Y."/>
            <person name="Zwiers L.-H."/>
            <person name="Turgeon B."/>
            <person name="Goodwin S."/>
            <person name="Spatafora J."/>
            <person name="Crous P."/>
            <person name="Grigoriev I."/>
        </authorList>
    </citation>
    <scope>NUCLEOTIDE SEQUENCE</scope>
    <source>
        <strain evidence="2">ATCC 16933</strain>
    </source>
</reference>
<feature type="compositionally biased region" description="Polar residues" evidence="1">
    <location>
        <begin position="190"/>
        <end position="204"/>
    </location>
</feature>
<sequence>MFHNQPYATPALPQQSPPLAYLPAVCEAMFPEINDRLLWLGVGAFSFLAVTAVSYGLRELSYLTEVAPPRERPRKVSQETEDAIKLESLRTLASCNNTDIRRVATKMICDRFLTDPAAVAQLHADFQSTNPRVREAVSAAVRLLDRHCGSSKWRTPPRSPPTTLGPTYTFSPHTIDSPGGNDPSPSPASTRSRWATARNFNQSRARPLAEESPEEQALRRRRREAMVLNEGDRPVSADDIIQRGGRVLDEEVRRTERALATLANGTGTDEMPSHNSPPRPQRRSTRQDSIGSVHSIVESAAGSGARLAPSIAGDDIIVEDERG</sequence>
<name>A0A6A6P7W1_9PEZI</name>
<feature type="compositionally biased region" description="Polar residues" evidence="1">
    <location>
        <begin position="161"/>
        <end position="174"/>
    </location>
</feature>
<dbReference type="AlphaFoldDB" id="A0A6A6P7W1"/>
<gene>
    <name evidence="2" type="ORF">BDY21DRAFT_337005</name>
</gene>
<dbReference type="Proteomes" id="UP000799766">
    <property type="component" value="Unassembled WGS sequence"/>
</dbReference>
<evidence type="ECO:0000256" key="1">
    <source>
        <dbReference type="SAM" id="MobiDB-lite"/>
    </source>
</evidence>
<proteinExistence type="predicted"/>
<feature type="region of interest" description="Disordered" evidence="1">
    <location>
        <begin position="261"/>
        <end position="323"/>
    </location>
</feature>